<comment type="similarity">
    <text evidence="2">Belongs to the shugoshin family.</text>
</comment>
<comment type="subcellular location">
    <subcellularLocation>
        <location evidence="1">Chromosome</location>
        <location evidence="1">Centromere</location>
    </subcellularLocation>
</comment>
<dbReference type="InterPro" id="IPR011515">
    <property type="entry name" value="Shugoshin_C"/>
</dbReference>
<dbReference type="Pfam" id="PF07557">
    <property type="entry name" value="Shugoshin_C"/>
    <property type="match status" value="1"/>
</dbReference>
<name>A0AA38X216_9EURO</name>
<keyword evidence="7" id="KW-0131">Cell cycle</keyword>
<dbReference type="EMBL" id="JAPDRK010000016">
    <property type="protein sequence ID" value="KAJ9605371.1"/>
    <property type="molecule type" value="Genomic_DNA"/>
</dbReference>
<feature type="region of interest" description="Disordered" evidence="10">
    <location>
        <begin position="111"/>
        <end position="131"/>
    </location>
</feature>
<feature type="region of interest" description="Disordered" evidence="10">
    <location>
        <begin position="155"/>
        <end position="196"/>
    </location>
</feature>
<feature type="region of interest" description="Disordered" evidence="10">
    <location>
        <begin position="232"/>
        <end position="740"/>
    </location>
</feature>
<keyword evidence="6 9" id="KW-0175">Coiled coil</keyword>
<dbReference type="Pfam" id="PF07558">
    <property type="entry name" value="Shugoshin_N"/>
    <property type="match status" value="1"/>
</dbReference>
<feature type="compositionally biased region" description="Basic and acidic residues" evidence="10">
    <location>
        <begin position="485"/>
        <end position="495"/>
    </location>
</feature>
<feature type="compositionally biased region" description="Polar residues" evidence="10">
    <location>
        <begin position="438"/>
        <end position="448"/>
    </location>
</feature>
<evidence type="ECO:0000256" key="10">
    <source>
        <dbReference type="SAM" id="MobiDB-lite"/>
    </source>
</evidence>
<feature type="domain" description="Shugoshin N-terminal coiled-coil" evidence="12">
    <location>
        <begin position="19"/>
        <end position="63"/>
    </location>
</feature>
<evidence type="ECO:0008006" key="15">
    <source>
        <dbReference type="Google" id="ProtNLM"/>
    </source>
</evidence>
<keyword evidence="3" id="KW-0158">Chromosome</keyword>
<evidence type="ECO:0000256" key="9">
    <source>
        <dbReference type="SAM" id="Coils"/>
    </source>
</evidence>
<comment type="caution">
    <text evidence="13">The sequence shown here is derived from an EMBL/GenBank/DDBJ whole genome shotgun (WGS) entry which is preliminary data.</text>
</comment>
<evidence type="ECO:0000259" key="12">
    <source>
        <dbReference type="Pfam" id="PF07558"/>
    </source>
</evidence>
<feature type="compositionally biased region" description="Basic and acidic residues" evidence="10">
    <location>
        <begin position="518"/>
        <end position="593"/>
    </location>
</feature>
<protein>
    <recommendedName>
        <fullName evidence="15">Shugoshin</fullName>
    </recommendedName>
</protein>
<evidence type="ECO:0000256" key="1">
    <source>
        <dbReference type="ARBA" id="ARBA00004584"/>
    </source>
</evidence>
<feature type="compositionally biased region" description="Polar residues" evidence="10">
    <location>
        <begin position="602"/>
        <end position="619"/>
    </location>
</feature>
<keyword evidence="4" id="KW-0132">Cell division</keyword>
<evidence type="ECO:0000256" key="8">
    <source>
        <dbReference type="ARBA" id="ARBA00023328"/>
    </source>
</evidence>
<gene>
    <name evidence="13" type="ORF">H2200_010028</name>
</gene>
<evidence type="ECO:0000256" key="4">
    <source>
        <dbReference type="ARBA" id="ARBA00022618"/>
    </source>
</evidence>
<feature type="compositionally biased region" description="Low complexity" evidence="10">
    <location>
        <begin position="715"/>
        <end position="726"/>
    </location>
</feature>
<feature type="coiled-coil region" evidence="9">
    <location>
        <begin position="34"/>
        <end position="61"/>
    </location>
</feature>
<evidence type="ECO:0000256" key="5">
    <source>
        <dbReference type="ARBA" id="ARBA00022829"/>
    </source>
</evidence>
<evidence type="ECO:0000256" key="6">
    <source>
        <dbReference type="ARBA" id="ARBA00023054"/>
    </source>
</evidence>
<organism evidence="13 14">
    <name type="scientific">Cladophialophora chaetospira</name>
    <dbReference type="NCBI Taxonomy" id="386627"/>
    <lineage>
        <taxon>Eukaryota</taxon>
        <taxon>Fungi</taxon>
        <taxon>Dikarya</taxon>
        <taxon>Ascomycota</taxon>
        <taxon>Pezizomycotina</taxon>
        <taxon>Eurotiomycetes</taxon>
        <taxon>Chaetothyriomycetidae</taxon>
        <taxon>Chaetothyriales</taxon>
        <taxon>Herpotrichiellaceae</taxon>
        <taxon>Cladophialophora</taxon>
    </lineage>
</organism>
<dbReference type="Proteomes" id="UP001172673">
    <property type="component" value="Unassembled WGS sequence"/>
</dbReference>
<keyword evidence="5" id="KW-0159">Chromosome partition</keyword>
<feature type="compositionally biased region" description="Polar residues" evidence="10">
    <location>
        <begin position="644"/>
        <end position="657"/>
    </location>
</feature>
<dbReference type="InterPro" id="IPR011516">
    <property type="entry name" value="Shugoshin_N"/>
</dbReference>
<reference evidence="13" key="1">
    <citation type="submission" date="2022-10" db="EMBL/GenBank/DDBJ databases">
        <title>Culturing micro-colonial fungi from biological soil crusts in the Mojave desert and describing Neophaeococcomyces mojavensis, and introducing the new genera and species Taxawa tesnikishii.</title>
        <authorList>
            <person name="Kurbessoian T."/>
            <person name="Stajich J.E."/>
        </authorList>
    </citation>
    <scope>NUCLEOTIDE SEQUENCE</scope>
    <source>
        <strain evidence="13">TK_41</strain>
    </source>
</reference>
<evidence type="ECO:0000259" key="11">
    <source>
        <dbReference type="Pfam" id="PF07557"/>
    </source>
</evidence>
<proteinExistence type="inferred from homology"/>
<evidence type="ECO:0000256" key="7">
    <source>
        <dbReference type="ARBA" id="ARBA00023306"/>
    </source>
</evidence>
<feature type="compositionally biased region" description="Basic and acidic residues" evidence="10">
    <location>
        <begin position="374"/>
        <end position="387"/>
    </location>
</feature>
<dbReference type="GO" id="GO:0000779">
    <property type="term" value="C:condensed chromosome, centromeric region"/>
    <property type="evidence" value="ECO:0007669"/>
    <property type="project" value="UniProtKB-ARBA"/>
</dbReference>
<evidence type="ECO:0000256" key="3">
    <source>
        <dbReference type="ARBA" id="ARBA00022454"/>
    </source>
</evidence>
<evidence type="ECO:0000313" key="13">
    <source>
        <dbReference type="EMBL" id="KAJ9605371.1"/>
    </source>
</evidence>
<evidence type="ECO:0000313" key="14">
    <source>
        <dbReference type="Proteomes" id="UP001172673"/>
    </source>
</evidence>
<keyword evidence="14" id="KW-1185">Reference proteome</keyword>
<feature type="compositionally biased region" description="Basic and acidic residues" evidence="10">
    <location>
        <begin position="155"/>
        <end position="182"/>
    </location>
</feature>
<keyword evidence="8" id="KW-0137">Centromere</keyword>
<dbReference type="GO" id="GO:0051301">
    <property type="term" value="P:cell division"/>
    <property type="evidence" value="ECO:0007669"/>
    <property type="project" value="UniProtKB-KW"/>
</dbReference>
<feature type="domain" description="Shugoshin C-terminal" evidence="11">
    <location>
        <begin position="469"/>
        <end position="492"/>
    </location>
</feature>
<feature type="compositionally biased region" description="Low complexity" evidence="10">
    <location>
        <begin position="672"/>
        <end position="686"/>
    </location>
</feature>
<dbReference type="GO" id="GO:0045132">
    <property type="term" value="P:meiotic chromosome segregation"/>
    <property type="evidence" value="ECO:0007669"/>
    <property type="project" value="InterPro"/>
</dbReference>
<feature type="compositionally biased region" description="Polar residues" evidence="10">
    <location>
        <begin position="339"/>
        <end position="355"/>
    </location>
</feature>
<evidence type="ECO:0000256" key="2">
    <source>
        <dbReference type="ARBA" id="ARBA00010845"/>
    </source>
</evidence>
<dbReference type="AlphaFoldDB" id="A0AA38X216"/>
<feature type="compositionally biased region" description="Basic and acidic residues" evidence="10">
    <location>
        <begin position="687"/>
        <end position="700"/>
    </location>
</feature>
<sequence>MAKLNDLPPAPPVESIDALKRRFIRQNREIARVNSTQSQRIRNLETEISRLVAENISLREEAIAAHAETERWRAASSINREIFDLRDRLQQKVNEVGDLLGEMGRIPDKVARRGKRKSRMTGVGERVSSATEQEWRSRLSMREAIAEERGELDGRLPPIREDKQYPRRTMENAELSASKEEAALQEASESPELGPPPVAHFDVGECIGLDSARTSEDETTGDDVMHLPSMLERRRKRRTSTFLQNIPPEVSAEPRAEQPLEEPMLPQDPPTTRPTQQLLKSGAKRKLEASELEEPVLQQTQNENDDFVFQRRQEMWNSNPATAGRKATRFTRPPGRDSTAPSEAATHSPQKNTVATRKILAPKSTNSPTKRRVHVSEKLKDGREEQPKQAVIKPPRRNNPPLQPDVEPNAKSTTGQEVEEKNLPPKTPAAEADGILSPVSTEPSARNSHQLKEAAVINSVEDVLNGSIGRGSRRARPAVSYAEPNLRDKMRRPGKELVGAVEGLEKNKENPPSVKGASVDRAKSEDVRTDDDKCRVIKIKQERYTEPDERWKELPSRKKEEPASPLRDKEKRERANSDTKATERRNPGDDLEKAVNLLSIFDPQTSSPMEPSEEASTNRSGHKVPSTARRRPSTNGLATRRHSVQPSSSTLPTTNSDRPAPDVHASIRRTSTARAPLPRPSSAASTRSERMADIAKEMKRSNSVSSSLKDKDQTASGAEAGSIAISRAERTLNRRRSMMV</sequence>
<dbReference type="GO" id="GO:0005634">
    <property type="term" value="C:nucleus"/>
    <property type="evidence" value="ECO:0007669"/>
    <property type="project" value="InterPro"/>
</dbReference>
<accession>A0AA38X216</accession>